<feature type="compositionally biased region" description="Polar residues" evidence="1">
    <location>
        <begin position="52"/>
        <end position="62"/>
    </location>
</feature>
<protein>
    <recommendedName>
        <fullName evidence="3">PH domain-containing protein</fullName>
    </recommendedName>
</protein>
<feature type="compositionally biased region" description="Low complexity" evidence="1">
    <location>
        <begin position="741"/>
        <end position="758"/>
    </location>
</feature>
<feature type="compositionally biased region" description="Acidic residues" evidence="1">
    <location>
        <begin position="887"/>
        <end position="897"/>
    </location>
</feature>
<feature type="compositionally biased region" description="Basic and acidic residues" evidence="1">
    <location>
        <begin position="643"/>
        <end position="660"/>
    </location>
</feature>
<evidence type="ECO:0000256" key="1">
    <source>
        <dbReference type="SAM" id="MobiDB-lite"/>
    </source>
</evidence>
<proteinExistence type="predicted"/>
<gene>
    <name evidence="2" type="ORF">Cvel_6508</name>
</gene>
<sequence>MYPVRVPSRTSDGNKQKGERGDRREEEESSERESAFFTPVASTPPPGLPIASASNAPGASRTTTDEGLEGSGAVGLLFKSGRLFRRSDWWPYLFGEREVELYNTTLACSPPTGASWLTSFFASPHREGSYLWVKSTTVAAGPFRIYNRPHCFIVYDGGRGRVTRIPDSPASAERIFEASRSPKAVFSAASDAEAAQWVNTLKRAAALATQLEERWSHRGGSLDSSAPGGVGGGVGGPLSAGQQQGSRNTPNLWPIPASGDGSPLSASQQSCERKDKDGGERDRLGGRLLNGHRTVTRSRSGASSSQRGRGDREMESVGNAAWKVSPDSDSSPGGKSFRSFGGPHTTTNGTGGERFFQKTRGGTVSPTPEVLRALDMREREEKGDLEAEGTGGGAFRASFSSVPCASTSLPVWLVEMRASRREAEERARERERERVRRSTSGPKGAKADEKGRVRTPSISPLQHREGASSDSDSSPFASSFSLSSRTSVRKRERETKGLQGEGGISNGTREQTGGSGREGENAYVWEGSSRRPVDRPMSAGASASAVVATDREKKRGGRNRWGRGGAGDGGMFSECGAASGASASESFRLRTLMDDLDELSADADVDRSTVEKEEDEEARKEREREAEEFFTPFAASTGRRQGKARDSSSTTEKDKERESAETPGHSAAFRTPLNQNHSGHLKEAGEGGGSKSKAKQRNSPQLLSPSRSSGHEGRKPKSPSPVILRETILLPDLSHTRVKVSPSPYRSSSSSAGARAAPCLAPSPDLPGGSSTNRGHGGEKHEDESIEVEWPGEEVELENPSGRICRSPADGGGEQGGEGGDIGELSTPMQKVAPSSSPSFVSPEGGHQVERRRQQQWGDEEEEDLGDDFSVQLSSSSGHGDQISDIILEEEEEEEEGGCSRSRLVIGLPPLGDHGPMMMGEEGEDDGSPALSVFDQLARSEGLGGESDGEGMFIYRTPPQSGRTSARESRTEKGGVTNPYVSGNKLLSEISGGSGDSRPSRQSTSQKIPFDGMGMRRDGETPKAKEPIPHSNRSKEKQQLSPVKLEE</sequence>
<feature type="compositionally biased region" description="Basic and acidic residues" evidence="1">
    <location>
        <begin position="419"/>
        <end position="436"/>
    </location>
</feature>
<feature type="compositionally biased region" description="Low complexity" evidence="1">
    <location>
        <begin position="468"/>
        <end position="484"/>
    </location>
</feature>
<feature type="compositionally biased region" description="Gly residues" evidence="1">
    <location>
        <begin position="228"/>
        <end position="238"/>
    </location>
</feature>
<feature type="region of interest" description="Disordered" evidence="1">
    <location>
        <begin position="419"/>
        <end position="583"/>
    </location>
</feature>
<feature type="region of interest" description="Disordered" evidence="1">
    <location>
        <begin position="216"/>
        <end position="400"/>
    </location>
</feature>
<feature type="compositionally biased region" description="Polar residues" evidence="1">
    <location>
        <begin position="240"/>
        <end position="251"/>
    </location>
</feature>
<accession>A0A0G4HE33</accession>
<feature type="region of interest" description="Disordered" evidence="1">
    <location>
        <begin position="598"/>
        <end position="1047"/>
    </location>
</feature>
<dbReference type="AlphaFoldDB" id="A0A0G4HE33"/>
<feature type="compositionally biased region" description="Basic and acidic residues" evidence="1">
    <location>
        <begin position="604"/>
        <end position="627"/>
    </location>
</feature>
<name>A0A0G4HE33_9ALVE</name>
<evidence type="ECO:0008006" key="3">
    <source>
        <dbReference type="Google" id="ProtNLM"/>
    </source>
</evidence>
<feature type="compositionally biased region" description="Low complexity" evidence="1">
    <location>
        <begin position="297"/>
        <end position="307"/>
    </location>
</feature>
<feature type="compositionally biased region" description="Acidic residues" evidence="1">
    <location>
        <begin position="784"/>
        <end position="797"/>
    </location>
</feature>
<organism evidence="2">
    <name type="scientific">Chromera velia CCMP2878</name>
    <dbReference type="NCBI Taxonomy" id="1169474"/>
    <lineage>
        <taxon>Eukaryota</taxon>
        <taxon>Sar</taxon>
        <taxon>Alveolata</taxon>
        <taxon>Colpodellida</taxon>
        <taxon>Chromeraceae</taxon>
        <taxon>Chromera</taxon>
    </lineage>
</organism>
<feature type="compositionally biased region" description="Low complexity" evidence="1">
    <location>
        <begin position="323"/>
        <end position="348"/>
    </location>
</feature>
<reference evidence="2" key="1">
    <citation type="submission" date="2014-11" db="EMBL/GenBank/DDBJ databases">
        <authorList>
            <person name="Otto D Thomas"/>
            <person name="Naeem Raeece"/>
        </authorList>
    </citation>
    <scope>NUCLEOTIDE SEQUENCE</scope>
</reference>
<feature type="compositionally biased region" description="Basic and acidic residues" evidence="1">
    <location>
        <begin position="12"/>
        <end position="34"/>
    </location>
</feature>
<evidence type="ECO:0000313" key="2">
    <source>
        <dbReference type="EMBL" id="CEM42273.1"/>
    </source>
</evidence>
<feature type="compositionally biased region" description="Gly residues" evidence="1">
    <location>
        <begin position="810"/>
        <end position="822"/>
    </location>
</feature>
<feature type="compositionally biased region" description="Low complexity" evidence="1">
    <location>
        <begin position="573"/>
        <end position="583"/>
    </location>
</feature>
<feature type="region of interest" description="Disordered" evidence="1">
    <location>
        <begin position="1"/>
        <end position="71"/>
    </location>
</feature>
<feature type="compositionally biased region" description="Basic and acidic residues" evidence="1">
    <location>
        <begin position="271"/>
        <end position="285"/>
    </location>
</feature>
<feature type="compositionally biased region" description="Low complexity" evidence="1">
    <location>
        <begin position="834"/>
        <end position="843"/>
    </location>
</feature>
<feature type="compositionally biased region" description="Low complexity" evidence="1">
    <location>
        <begin position="538"/>
        <end position="548"/>
    </location>
</feature>
<dbReference type="VEuPathDB" id="CryptoDB:Cvel_6508"/>
<feature type="compositionally biased region" description="Polar residues" evidence="1">
    <location>
        <begin position="697"/>
        <end position="708"/>
    </location>
</feature>
<feature type="compositionally biased region" description="Basic and acidic residues" evidence="1">
    <location>
        <begin position="1014"/>
        <end position="1047"/>
    </location>
</feature>
<feature type="compositionally biased region" description="Acidic residues" evidence="1">
    <location>
        <begin position="858"/>
        <end position="867"/>
    </location>
</feature>
<dbReference type="EMBL" id="CDMZ01002418">
    <property type="protein sequence ID" value="CEM42273.1"/>
    <property type="molecule type" value="Genomic_DNA"/>
</dbReference>
<feature type="compositionally biased region" description="Basic and acidic residues" evidence="1">
    <location>
        <begin position="372"/>
        <end position="385"/>
    </location>
</feature>